<evidence type="ECO:0000256" key="6">
    <source>
        <dbReference type="ARBA" id="ARBA00023065"/>
    </source>
</evidence>
<evidence type="ECO:0000313" key="12">
    <source>
        <dbReference type="Proteomes" id="UP000271974"/>
    </source>
</evidence>
<protein>
    <submittedName>
        <fullName evidence="11">Uncharacterized protein</fullName>
    </submittedName>
</protein>
<evidence type="ECO:0000256" key="9">
    <source>
        <dbReference type="SAM" id="MobiDB-lite"/>
    </source>
</evidence>
<comment type="caution">
    <text evidence="11">The sequence shown here is derived from an EMBL/GenBank/DDBJ whole genome shotgun (WGS) entry which is preliminary data.</text>
</comment>
<evidence type="ECO:0000256" key="2">
    <source>
        <dbReference type="ARBA" id="ARBA00022448"/>
    </source>
</evidence>
<dbReference type="Proteomes" id="UP000271974">
    <property type="component" value="Unassembled WGS sequence"/>
</dbReference>
<keyword evidence="2" id="KW-0813">Transport</keyword>
<evidence type="ECO:0000256" key="8">
    <source>
        <dbReference type="ARBA" id="ARBA00023303"/>
    </source>
</evidence>
<evidence type="ECO:0000256" key="1">
    <source>
        <dbReference type="ARBA" id="ARBA00004651"/>
    </source>
</evidence>
<dbReference type="OrthoDB" id="6158390at2759"/>
<proteinExistence type="predicted"/>
<dbReference type="InterPro" id="IPR000990">
    <property type="entry name" value="Innexin"/>
</dbReference>
<feature type="transmembrane region" description="Helical" evidence="10">
    <location>
        <begin position="21"/>
        <end position="39"/>
    </location>
</feature>
<keyword evidence="5 10" id="KW-1133">Transmembrane helix</keyword>
<evidence type="ECO:0000256" key="3">
    <source>
        <dbReference type="ARBA" id="ARBA00022475"/>
    </source>
</evidence>
<evidence type="ECO:0000256" key="5">
    <source>
        <dbReference type="ARBA" id="ARBA00022989"/>
    </source>
</evidence>
<organism evidence="11 12">
    <name type="scientific">Elysia chlorotica</name>
    <name type="common">Eastern emerald elysia</name>
    <name type="synonym">Sea slug</name>
    <dbReference type="NCBI Taxonomy" id="188477"/>
    <lineage>
        <taxon>Eukaryota</taxon>
        <taxon>Metazoa</taxon>
        <taxon>Spiralia</taxon>
        <taxon>Lophotrochozoa</taxon>
        <taxon>Mollusca</taxon>
        <taxon>Gastropoda</taxon>
        <taxon>Heterobranchia</taxon>
        <taxon>Euthyneura</taxon>
        <taxon>Panpulmonata</taxon>
        <taxon>Sacoglossa</taxon>
        <taxon>Placobranchoidea</taxon>
        <taxon>Plakobranchidae</taxon>
        <taxon>Elysia</taxon>
    </lineage>
</organism>
<evidence type="ECO:0000256" key="7">
    <source>
        <dbReference type="ARBA" id="ARBA00023136"/>
    </source>
</evidence>
<feature type="region of interest" description="Disordered" evidence="9">
    <location>
        <begin position="111"/>
        <end position="130"/>
    </location>
</feature>
<accession>A0A3S1ASE2</accession>
<evidence type="ECO:0000256" key="4">
    <source>
        <dbReference type="ARBA" id="ARBA00022692"/>
    </source>
</evidence>
<evidence type="ECO:0000256" key="10">
    <source>
        <dbReference type="SAM" id="Phobius"/>
    </source>
</evidence>
<feature type="transmembrane region" description="Helical" evidence="10">
    <location>
        <begin position="403"/>
        <end position="426"/>
    </location>
</feature>
<keyword evidence="3" id="KW-1003">Cell membrane</keyword>
<feature type="region of interest" description="Disordered" evidence="9">
    <location>
        <begin position="490"/>
        <end position="509"/>
    </location>
</feature>
<keyword evidence="4 10" id="KW-0812">Transmembrane</keyword>
<feature type="transmembrane region" description="Helical" evidence="10">
    <location>
        <begin position="233"/>
        <end position="251"/>
    </location>
</feature>
<name>A0A3S1ASE2_ELYCH</name>
<dbReference type="EMBL" id="RQTK01001338">
    <property type="protein sequence ID" value="RUS70768.1"/>
    <property type="molecule type" value="Genomic_DNA"/>
</dbReference>
<keyword evidence="6" id="KW-0406">Ion transport</keyword>
<dbReference type="GO" id="GO:0034220">
    <property type="term" value="P:monoatomic ion transmembrane transport"/>
    <property type="evidence" value="ECO:0007669"/>
    <property type="project" value="UniProtKB-KW"/>
</dbReference>
<feature type="transmembrane region" description="Helical" evidence="10">
    <location>
        <begin position="300"/>
        <end position="323"/>
    </location>
</feature>
<comment type="subcellular location">
    <subcellularLocation>
        <location evidence="1">Cell membrane</location>
        <topology evidence="1">Multi-pass membrane protein</topology>
    </subcellularLocation>
</comment>
<dbReference type="AlphaFoldDB" id="A0A3S1ASE2"/>
<reference evidence="11 12" key="1">
    <citation type="submission" date="2019-01" db="EMBL/GenBank/DDBJ databases">
        <title>A draft genome assembly of the solar-powered sea slug Elysia chlorotica.</title>
        <authorList>
            <person name="Cai H."/>
            <person name="Li Q."/>
            <person name="Fang X."/>
            <person name="Li J."/>
            <person name="Curtis N.E."/>
            <person name="Altenburger A."/>
            <person name="Shibata T."/>
            <person name="Feng M."/>
            <person name="Maeda T."/>
            <person name="Schwartz J.A."/>
            <person name="Shigenobu S."/>
            <person name="Lundholm N."/>
            <person name="Nishiyama T."/>
            <person name="Yang H."/>
            <person name="Hasebe M."/>
            <person name="Li S."/>
            <person name="Pierce S.K."/>
            <person name="Wang J."/>
        </authorList>
    </citation>
    <scope>NUCLEOTIDE SEQUENCE [LARGE SCALE GENOMIC DNA]</scope>
    <source>
        <strain evidence="11">EC2010</strain>
        <tissue evidence="11">Whole organism of an adult</tissue>
    </source>
</reference>
<evidence type="ECO:0000313" key="11">
    <source>
        <dbReference type="EMBL" id="RUS70768.1"/>
    </source>
</evidence>
<keyword evidence="12" id="KW-1185">Reference proteome</keyword>
<sequence>MRDLFQAAGHGRPTSVDSFRACAWLLLLALCGVTWLLPLSPAVNTLESNPRPLFSVPKVKDKEKVNTTVTDGIVEKALKAARCDTGYDSFGQDCELLKDTLGQLNKHLLDQGQKEDAGDREEDEGIPWNQDPDILPDLTVNCWCPAQFEPAQVAYTNSLCASNINRYIRGLDLEQNSDKDEPHPRGRVDVEADEVTVSGSVAESLRNMTQRKVYRQRKDVFDRYNHFVTRKTSFLLFVFGLVLLAPSLMWWKLAASTWCALNVDTTLDTLRHAQSCEPDVRGRIYQDISRYTSSGHTAKCFLLCKLLVCCASLVALVSVSQLLHVQANTLAGELEELSDMAKLAPLEDQGLLFHCFFTIRMMQNQHDYTVQCSTSFSDHGRVESARQNGMGPHHQLDWARRGVLAYGTLFQIVAAFLIMHATFNLCGFLEWVRRIYVDTNRFQSGTQNSDSDRPSGVGFAEDVRFLLHTAHAHLGHVVCKELAVSLAQGRHGSPAAGSGGKPRDAEDNF</sequence>
<keyword evidence="8" id="KW-0407">Ion channel</keyword>
<dbReference type="Pfam" id="PF00876">
    <property type="entry name" value="Innexin"/>
    <property type="match status" value="1"/>
</dbReference>
<gene>
    <name evidence="11" type="ORF">EGW08_021470</name>
</gene>
<keyword evidence="7 10" id="KW-0472">Membrane</keyword>
<dbReference type="GO" id="GO:0005886">
    <property type="term" value="C:plasma membrane"/>
    <property type="evidence" value="ECO:0007669"/>
    <property type="project" value="UniProtKB-SubCell"/>
</dbReference>